<comment type="caution">
    <text evidence="2">The sequence shown here is derived from an EMBL/GenBank/DDBJ whole genome shotgun (WGS) entry which is preliminary data.</text>
</comment>
<dbReference type="AlphaFoldDB" id="A0A117NT85"/>
<feature type="region of interest" description="Disordered" evidence="1">
    <location>
        <begin position="641"/>
        <end position="691"/>
    </location>
</feature>
<organism evidence="2 3">
    <name type="scientific">Penicillium freii</name>
    <dbReference type="NCBI Taxonomy" id="48697"/>
    <lineage>
        <taxon>Eukaryota</taxon>
        <taxon>Fungi</taxon>
        <taxon>Dikarya</taxon>
        <taxon>Ascomycota</taxon>
        <taxon>Pezizomycotina</taxon>
        <taxon>Eurotiomycetes</taxon>
        <taxon>Eurotiomycetidae</taxon>
        <taxon>Eurotiales</taxon>
        <taxon>Aspergillaceae</taxon>
        <taxon>Penicillium</taxon>
    </lineage>
</organism>
<feature type="region of interest" description="Disordered" evidence="1">
    <location>
        <begin position="28"/>
        <end position="49"/>
    </location>
</feature>
<reference evidence="2 3" key="1">
    <citation type="submission" date="2015-10" db="EMBL/GenBank/DDBJ databases">
        <title>Genome sequencing of Penicillium freii.</title>
        <authorList>
            <person name="Nguyen H.D."/>
            <person name="Visagie C.M."/>
            <person name="Seifert K.A."/>
        </authorList>
    </citation>
    <scope>NUCLEOTIDE SEQUENCE [LARGE SCALE GENOMIC DNA]</scope>
    <source>
        <strain evidence="2 3">DAOM 242723</strain>
    </source>
</reference>
<name>A0A117NT85_PENFR</name>
<feature type="region of interest" description="Disordered" evidence="1">
    <location>
        <begin position="404"/>
        <end position="425"/>
    </location>
</feature>
<feature type="compositionally biased region" description="Polar residues" evidence="1">
    <location>
        <begin position="143"/>
        <end position="152"/>
    </location>
</feature>
<gene>
    <name evidence="2" type="ORF">ACN42_g17</name>
</gene>
<evidence type="ECO:0000313" key="3">
    <source>
        <dbReference type="Proteomes" id="UP000055045"/>
    </source>
</evidence>
<accession>A0A117NT85</accession>
<dbReference type="EMBL" id="LLXE01000001">
    <property type="protein sequence ID" value="KUM67002.1"/>
    <property type="molecule type" value="Genomic_DNA"/>
</dbReference>
<feature type="compositionally biased region" description="Polar residues" evidence="1">
    <location>
        <begin position="648"/>
        <end position="666"/>
    </location>
</feature>
<feature type="region of interest" description="Disordered" evidence="1">
    <location>
        <begin position="72"/>
        <end position="120"/>
    </location>
</feature>
<feature type="region of interest" description="Disordered" evidence="1">
    <location>
        <begin position="240"/>
        <end position="273"/>
    </location>
</feature>
<proteinExistence type="predicted"/>
<sequence length="916" mass="102292">MSQYPPVRPWATLRTIDREGNRSILYEEERQECPRQHPHVVPQTAKRSRNMNQRAFADRGPSMAQGLRDIAERGAARRNGAPVNKNDVFTKPLPPIPQQEEPQPATTVGQEGVPQGSGPEINKMSIEYVLDRSNMQGHHEPSFAQQEDSQPAGQKAVVDGPVHSNEKMKLNLLLEECKLPKYDDETPSIQPNASEPALPPFSYHYHDAQASYANHSSDFHHLDHAAPCATPAFEAPYAQVNSRPHHDGYSPTSWYEASPTSHQSSSDAPIAVVPGNTPVSEIKQEDQFTEVGANFEELIALINQAKENYRLASENHNPGSSDSTYRLAPPNSASVDIYYADQPSGLDFQTRDSFIRNAECPFFAGPGTIREVTPTTPVWSPTPDPLPNLRIPYSAYRQAHPDSSPLFVSPGTIHEATPTTPSPPPSLSPCYAPYPCFKGCCYWTDSESESESKSDSDSEPEINASADPQFHQECSASNVPLQEPPVLHSSAPQAASLQEDFTWRSDTFDGIDTGVAVPLAWDYTTPDLPLQDSPTSPPPAPPYPERRPNGLPRVYYTDAPRVGVYPSDIPLDPRLTGVHFRRDYVSSRARTNMDNDNHSLVRQQLNVTKKNPTFTMDVPIHDVSQHQAAIYVSESTNGEHSRAASFIDNESNVNNTSRNATASRITESPDVHSSSSSNGSPGKRKRFTKNLFGKNGYLDDNEGPRNKRFRFLRGAVKKGHSTIKGMFWDQDRALISSSKPSIVTENTASITLNPDVQSILYAEIENMITQAANEFLMKEYYNGHLTTGSLSKLKKDWEGMNMPGVPQFRFDQFTQYKLIIANRHRLKFGRTSIKVTTILSNWEKICKHMRIRTFVAPDSVVKRDISDILHLLQLLKADKRHIELIMALNAHVHGELEKHEMMKRYRDTQNSGNSRS</sequence>
<feature type="region of interest" description="Disordered" evidence="1">
    <location>
        <begin position="526"/>
        <end position="550"/>
    </location>
</feature>
<feature type="compositionally biased region" description="Polar residues" evidence="1">
    <location>
        <begin position="250"/>
        <end position="267"/>
    </location>
</feature>
<evidence type="ECO:0000256" key="1">
    <source>
        <dbReference type="SAM" id="MobiDB-lite"/>
    </source>
</evidence>
<evidence type="ECO:0000313" key="2">
    <source>
        <dbReference type="EMBL" id="KUM67002.1"/>
    </source>
</evidence>
<keyword evidence="3" id="KW-1185">Reference proteome</keyword>
<dbReference type="Proteomes" id="UP000055045">
    <property type="component" value="Unassembled WGS sequence"/>
</dbReference>
<feature type="region of interest" description="Disordered" evidence="1">
    <location>
        <begin position="137"/>
        <end position="158"/>
    </location>
</feature>
<protein>
    <submittedName>
        <fullName evidence="2">Uncharacterized protein</fullName>
    </submittedName>
</protein>